<dbReference type="OrthoDB" id="10617639at2759"/>
<keyword evidence="3" id="KW-1185">Reference proteome</keyword>
<gene>
    <name evidence="2" type="ORF">TNIN_483211</name>
</gene>
<name>A0A8X6WR33_9ARAC</name>
<keyword evidence="1" id="KW-0472">Membrane</keyword>
<keyword evidence="1" id="KW-0812">Transmembrane</keyword>
<evidence type="ECO:0000256" key="1">
    <source>
        <dbReference type="SAM" id="Phobius"/>
    </source>
</evidence>
<sequence length="133" mass="15144">MLLPLSQSFRSKPMIVQNLLVMEIYMSVFQFSAPFLLVLYVHTLFSVDFPKLRMNAHQLRIFCSQKRVTERNSHLAREANGSYIFSSCQAENEHCRQLAGAGTGRQEAKLYCSVIKSRATTFLAFAGLLESLF</sequence>
<accession>A0A8X6WR33</accession>
<proteinExistence type="predicted"/>
<keyword evidence="1" id="KW-1133">Transmembrane helix</keyword>
<organism evidence="2 3">
    <name type="scientific">Trichonephila inaurata madagascariensis</name>
    <dbReference type="NCBI Taxonomy" id="2747483"/>
    <lineage>
        <taxon>Eukaryota</taxon>
        <taxon>Metazoa</taxon>
        <taxon>Ecdysozoa</taxon>
        <taxon>Arthropoda</taxon>
        <taxon>Chelicerata</taxon>
        <taxon>Arachnida</taxon>
        <taxon>Araneae</taxon>
        <taxon>Araneomorphae</taxon>
        <taxon>Entelegynae</taxon>
        <taxon>Araneoidea</taxon>
        <taxon>Nephilidae</taxon>
        <taxon>Trichonephila</taxon>
        <taxon>Trichonephila inaurata</taxon>
    </lineage>
</organism>
<feature type="transmembrane region" description="Helical" evidence="1">
    <location>
        <begin position="20"/>
        <end position="45"/>
    </location>
</feature>
<evidence type="ECO:0000313" key="3">
    <source>
        <dbReference type="Proteomes" id="UP000886998"/>
    </source>
</evidence>
<dbReference type="Proteomes" id="UP000886998">
    <property type="component" value="Unassembled WGS sequence"/>
</dbReference>
<dbReference type="EMBL" id="BMAV01000719">
    <property type="protein sequence ID" value="GFY38231.1"/>
    <property type="molecule type" value="Genomic_DNA"/>
</dbReference>
<dbReference type="AlphaFoldDB" id="A0A8X6WR33"/>
<comment type="caution">
    <text evidence="2">The sequence shown here is derived from an EMBL/GenBank/DDBJ whole genome shotgun (WGS) entry which is preliminary data.</text>
</comment>
<protein>
    <submittedName>
        <fullName evidence="2">Uncharacterized protein</fullName>
    </submittedName>
</protein>
<reference evidence="2" key="1">
    <citation type="submission" date="2020-08" db="EMBL/GenBank/DDBJ databases">
        <title>Multicomponent nature underlies the extraordinary mechanical properties of spider dragline silk.</title>
        <authorList>
            <person name="Kono N."/>
            <person name="Nakamura H."/>
            <person name="Mori M."/>
            <person name="Yoshida Y."/>
            <person name="Ohtoshi R."/>
            <person name="Malay A.D."/>
            <person name="Moran D.A.P."/>
            <person name="Tomita M."/>
            <person name="Numata K."/>
            <person name="Arakawa K."/>
        </authorList>
    </citation>
    <scope>NUCLEOTIDE SEQUENCE</scope>
</reference>
<evidence type="ECO:0000313" key="2">
    <source>
        <dbReference type="EMBL" id="GFY38231.1"/>
    </source>
</evidence>